<protein>
    <submittedName>
        <fullName evidence="1">Uncharacterized protein</fullName>
    </submittedName>
</protein>
<keyword evidence="2" id="KW-1185">Reference proteome</keyword>
<sequence length="167" mass="18799">MISNKTMEHLEKIASKNSCELNQECVELIVKGFVEKLECFDNLVKDNSLEEIKYFNKDDPSGVLVITYSGSLLSIGPLKNGVRKSRYASIGIRRDVPKIATDDFSTLLSDISMDKSIHFKSGPINKTSCIYKLARVQNNLDLEKQETILSGATMVLVKEFIKVNNEY</sequence>
<dbReference type="OrthoDB" id="369426at2"/>
<evidence type="ECO:0000313" key="2">
    <source>
        <dbReference type="Proteomes" id="UP000323824"/>
    </source>
</evidence>
<dbReference type="KEGG" id="sper:EW093_16155"/>
<dbReference type="EMBL" id="CP035807">
    <property type="protein sequence ID" value="QEN06154.1"/>
    <property type="molecule type" value="Genomic_DNA"/>
</dbReference>
<reference evidence="1 2" key="2">
    <citation type="submission" date="2019-09" db="EMBL/GenBank/DDBJ databases">
        <title>Complete Genome Sequence and Methylome Analysis of free living Spirochaetas.</title>
        <authorList>
            <person name="Leshcheva N."/>
            <person name="Mikheeva N."/>
        </authorList>
    </citation>
    <scope>NUCLEOTIDE SEQUENCE [LARGE SCALE GENOMIC DNA]</scope>
    <source>
        <strain evidence="1 2">P</strain>
    </source>
</reference>
<gene>
    <name evidence="1" type="ORF">EW093_16155</name>
</gene>
<reference evidence="1 2" key="1">
    <citation type="submission" date="2019-02" db="EMBL/GenBank/DDBJ databases">
        <authorList>
            <person name="Fomenkov A."/>
            <person name="Dubinina G."/>
            <person name="Grabovich M."/>
            <person name="Vincze T."/>
            <person name="Roberts R.J."/>
        </authorList>
    </citation>
    <scope>NUCLEOTIDE SEQUENCE [LARGE SCALE GENOMIC DNA]</scope>
    <source>
        <strain evidence="1 2">P</strain>
    </source>
</reference>
<dbReference type="AlphaFoldDB" id="A0A5C1QHY6"/>
<evidence type="ECO:0000313" key="1">
    <source>
        <dbReference type="EMBL" id="QEN06154.1"/>
    </source>
</evidence>
<accession>A0A5C1QHY6</accession>
<organism evidence="1 2">
    <name type="scientific">Thiospirochaeta perfilievii</name>
    <dbReference type="NCBI Taxonomy" id="252967"/>
    <lineage>
        <taxon>Bacteria</taxon>
        <taxon>Pseudomonadati</taxon>
        <taxon>Spirochaetota</taxon>
        <taxon>Spirochaetia</taxon>
        <taxon>Spirochaetales</taxon>
        <taxon>Spirochaetaceae</taxon>
        <taxon>Thiospirochaeta</taxon>
    </lineage>
</organism>
<name>A0A5C1QHY6_9SPIO</name>
<proteinExistence type="predicted"/>
<dbReference type="RefSeq" id="WP_149569388.1">
    <property type="nucleotide sequence ID" value="NZ_CP035807.1"/>
</dbReference>
<dbReference type="Proteomes" id="UP000323824">
    <property type="component" value="Chromosome"/>
</dbReference>